<dbReference type="RefSeq" id="WP_011396688.1">
    <property type="nucleotide sequence ID" value="NC_007645.1"/>
</dbReference>
<dbReference type="InterPro" id="IPR039426">
    <property type="entry name" value="TonB-dep_rcpt-like"/>
</dbReference>
<dbReference type="InterPro" id="IPR012910">
    <property type="entry name" value="Plug_dom"/>
</dbReference>
<gene>
    <name evidence="11" type="ordered locus">HCH_02841</name>
</gene>
<feature type="domain" description="TonB-dependent receptor plug" evidence="10">
    <location>
        <begin position="48"/>
        <end position="153"/>
    </location>
</feature>
<sequence>MKFSPKKLAVAVALTAAGGAHAQTTVLEPLVVTAKPVIEEVEVDMFSSTSAVVTEEQIRDQNAVDLTAALRRTPGVQISRYNPVGAFGGDQGGAVFIRGMGVTRPGSEIKTYIDGLPLYMGLWGHPLLDLLPVNAMQSMTVYKSPQPQINGNNFASIDLHTKRATEDGTHGAARISAGTYHTLVQQAELTSRNGDLDFTLAQGYATSDGHRKNADGELKNLFGRVGAQLNEHWAASFNGLYVDNESTDPGKEGDPEPDVAPEYNTQAFMLATTLSHEHGDWSGEFSLHHSSGEGNWYHQSGDDGDTLSDFTMSGLRWREQFSPWMDGTLVAGLDYDRVSGEAHFNRDDPARRAHLDAPTFKLWSPYVGLSHLFMLNDEWMLSPSIGVRYYDHSEFDAQTAPYAGLSLMSDSLTLFVNASQGVNYPGLEAPTLAAAMPFLSDSWKQLEAEELDHLEAGAKFSLTATTQVDFSVFKDKVKNRYVFAFPPQVSSPQFINFGDYSMRGVELSVSQTLPAGWSLFGGLTLLDPDIDNLPYTPERAVTAGLNGQIGPFRLALDAQHQSEVWALTRGRNSSDVNAEKVSGFTVANMRVSYPLSPLGQDGEVFVAVENLFDREYAYRPGYPMPGRWAQIGLSASF</sequence>
<dbReference type="EMBL" id="CP000155">
    <property type="protein sequence ID" value="ABC29619.1"/>
    <property type="molecule type" value="Genomic_DNA"/>
</dbReference>
<dbReference type="GO" id="GO:0015344">
    <property type="term" value="F:siderophore uptake transmembrane transporter activity"/>
    <property type="evidence" value="ECO:0007669"/>
    <property type="project" value="TreeGrafter"/>
</dbReference>
<evidence type="ECO:0000256" key="4">
    <source>
        <dbReference type="ARBA" id="ARBA00022692"/>
    </source>
</evidence>
<dbReference type="SUPFAM" id="SSF56935">
    <property type="entry name" value="Porins"/>
    <property type="match status" value="1"/>
</dbReference>
<dbReference type="PANTHER" id="PTHR30069">
    <property type="entry name" value="TONB-DEPENDENT OUTER MEMBRANE RECEPTOR"/>
    <property type="match status" value="1"/>
</dbReference>
<dbReference type="GO" id="GO:0044718">
    <property type="term" value="P:siderophore transmembrane transport"/>
    <property type="evidence" value="ECO:0007669"/>
    <property type="project" value="TreeGrafter"/>
</dbReference>
<dbReference type="Gene3D" id="2.40.170.20">
    <property type="entry name" value="TonB-dependent receptor, beta-barrel domain"/>
    <property type="match status" value="1"/>
</dbReference>
<dbReference type="eggNOG" id="COG4206">
    <property type="taxonomic scope" value="Bacteria"/>
</dbReference>
<dbReference type="Proteomes" id="UP000000238">
    <property type="component" value="Chromosome"/>
</dbReference>
<keyword evidence="3 8" id="KW-1134">Transmembrane beta strand</keyword>
<dbReference type="GO" id="GO:0009279">
    <property type="term" value="C:cell outer membrane"/>
    <property type="evidence" value="ECO:0007669"/>
    <property type="project" value="UniProtKB-SubCell"/>
</dbReference>
<comment type="similarity">
    <text evidence="8">Belongs to the TonB-dependent receptor family.</text>
</comment>
<evidence type="ECO:0000313" key="11">
    <source>
        <dbReference type="EMBL" id="ABC29619.1"/>
    </source>
</evidence>
<evidence type="ECO:0000259" key="10">
    <source>
        <dbReference type="Pfam" id="PF07715"/>
    </source>
</evidence>
<dbReference type="AlphaFoldDB" id="Q2SIA5"/>
<keyword evidence="7 8" id="KW-0998">Cell outer membrane</keyword>
<evidence type="ECO:0000256" key="2">
    <source>
        <dbReference type="ARBA" id="ARBA00022448"/>
    </source>
</evidence>
<accession>Q2SIA5</accession>
<evidence type="ECO:0000256" key="8">
    <source>
        <dbReference type="PROSITE-ProRule" id="PRU01360"/>
    </source>
</evidence>
<evidence type="ECO:0000256" key="5">
    <source>
        <dbReference type="ARBA" id="ARBA00022729"/>
    </source>
</evidence>
<dbReference type="PROSITE" id="PS52016">
    <property type="entry name" value="TONB_DEPENDENT_REC_3"/>
    <property type="match status" value="1"/>
</dbReference>
<evidence type="ECO:0000313" key="12">
    <source>
        <dbReference type="Proteomes" id="UP000000238"/>
    </source>
</evidence>
<keyword evidence="12" id="KW-1185">Reference proteome</keyword>
<dbReference type="PANTHER" id="PTHR30069:SF29">
    <property type="entry name" value="HEMOGLOBIN AND HEMOGLOBIN-HAPTOGLOBIN-BINDING PROTEIN 1-RELATED"/>
    <property type="match status" value="1"/>
</dbReference>
<dbReference type="KEGG" id="hch:HCH_02841"/>
<reference evidence="11 12" key="1">
    <citation type="journal article" date="2005" name="Nucleic Acids Res.">
        <title>Genomic blueprint of Hahella chejuensis, a marine microbe producing an algicidal agent.</title>
        <authorList>
            <person name="Jeong H."/>
            <person name="Yim J.H."/>
            <person name="Lee C."/>
            <person name="Choi S.-H."/>
            <person name="Park Y.K."/>
            <person name="Yoon S.H."/>
            <person name="Hur C.-G."/>
            <person name="Kang H.-Y."/>
            <person name="Kim D."/>
            <person name="Lee H.H."/>
            <person name="Park K.H."/>
            <person name="Park S.-H."/>
            <person name="Park H.-S."/>
            <person name="Lee H.K."/>
            <person name="Oh T.K."/>
            <person name="Kim J.F."/>
        </authorList>
    </citation>
    <scope>NUCLEOTIDE SEQUENCE [LARGE SCALE GENOMIC DNA]</scope>
    <source>
        <strain evidence="11 12">KCTC 2396</strain>
    </source>
</reference>
<protein>
    <submittedName>
        <fullName evidence="11">TonB-dependent receptor family protein</fullName>
    </submittedName>
</protein>
<dbReference type="STRING" id="349521.HCH_02841"/>
<keyword evidence="2 8" id="KW-0813">Transport</keyword>
<keyword evidence="11" id="KW-0675">Receptor</keyword>
<evidence type="ECO:0000256" key="9">
    <source>
        <dbReference type="SAM" id="SignalP"/>
    </source>
</evidence>
<proteinExistence type="inferred from homology"/>
<dbReference type="HOGENOM" id="CLU_423790_0_0_6"/>
<dbReference type="Pfam" id="PF07715">
    <property type="entry name" value="Plug"/>
    <property type="match status" value="1"/>
</dbReference>
<feature type="chain" id="PRO_5004215580" evidence="9">
    <location>
        <begin position="23"/>
        <end position="637"/>
    </location>
</feature>
<dbReference type="Gene3D" id="2.170.130.10">
    <property type="entry name" value="TonB-dependent receptor, plug domain"/>
    <property type="match status" value="1"/>
</dbReference>
<evidence type="ECO:0000256" key="3">
    <source>
        <dbReference type="ARBA" id="ARBA00022452"/>
    </source>
</evidence>
<evidence type="ECO:0000256" key="1">
    <source>
        <dbReference type="ARBA" id="ARBA00004571"/>
    </source>
</evidence>
<keyword evidence="4 8" id="KW-0812">Transmembrane</keyword>
<keyword evidence="6 8" id="KW-0472">Membrane</keyword>
<dbReference type="InterPro" id="IPR037066">
    <property type="entry name" value="Plug_dom_sf"/>
</dbReference>
<evidence type="ECO:0000256" key="6">
    <source>
        <dbReference type="ARBA" id="ARBA00023136"/>
    </source>
</evidence>
<name>Q2SIA5_HAHCH</name>
<keyword evidence="5 9" id="KW-0732">Signal</keyword>
<feature type="signal peptide" evidence="9">
    <location>
        <begin position="1"/>
        <end position="22"/>
    </location>
</feature>
<evidence type="ECO:0000256" key="7">
    <source>
        <dbReference type="ARBA" id="ARBA00023237"/>
    </source>
</evidence>
<dbReference type="InterPro" id="IPR036942">
    <property type="entry name" value="Beta-barrel_TonB_sf"/>
</dbReference>
<organism evidence="11 12">
    <name type="scientific">Hahella chejuensis (strain KCTC 2396)</name>
    <dbReference type="NCBI Taxonomy" id="349521"/>
    <lineage>
        <taxon>Bacteria</taxon>
        <taxon>Pseudomonadati</taxon>
        <taxon>Pseudomonadota</taxon>
        <taxon>Gammaproteobacteria</taxon>
        <taxon>Oceanospirillales</taxon>
        <taxon>Hahellaceae</taxon>
        <taxon>Hahella</taxon>
    </lineage>
</organism>
<comment type="subcellular location">
    <subcellularLocation>
        <location evidence="1 8">Cell outer membrane</location>
        <topology evidence="1 8">Multi-pass membrane protein</topology>
    </subcellularLocation>
</comment>